<evidence type="ECO:0000259" key="2">
    <source>
        <dbReference type="PROSITE" id="PS51462"/>
    </source>
</evidence>
<keyword evidence="3" id="KW-0396">Initiation factor</keyword>
<dbReference type="InterPro" id="IPR000086">
    <property type="entry name" value="NUDIX_hydrolase_dom"/>
</dbReference>
<keyword evidence="3" id="KW-0648">Protein biosynthesis</keyword>
<keyword evidence="4" id="KW-1185">Reference proteome</keyword>
<dbReference type="GO" id="GO:0046523">
    <property type="term" value="F:S-methyl-5-thioribose-1-phosphate isomerase activity"/>
    <property type="evidence" value="ECO:0007669"/>
    <property type="project" value="TreeGrafter"/>
</dbReference>
<evidence type="ECO:0000313" key="4">
    <source>
        <dbReference type="Proteomes" id="UP000662973"/>
    </source>
</evidence>
<organism evidence="3 4">
    <name type="scientific">Halapricum desulfuricans</name>
    <dbReference type="NCBI Taxonomy" id="2841257"/>
    <lineage>
        <taxon>Archaea</taxon>
        <taxon>Methanobacteriati</taxon>
        <taxon>Methanobacteriota</taxon>
        <taxon>Stenosarchaea group</taxon>
        <taxon>Halobacteria</taxon>
        <taxon>Halobacteriales</taxon>
        <taxon>Haloarculaceae</taxon>
        <taxon>Halapricum</taxon>
    </lineage>
</organism>
<dbReference type="Gene3D" id="3.90.79.10">
    <property type="entry name" value="Nucleoside Triphosphate Pyrophosphohydrolase"/>
    <property type="match status" value="1"/>
</dbReference>
<dbReference type="PROSITE" id="PS51462">
    <property type="entry name" value="NUDIX"/>
    <property type="match status" value="1"/>
</dbReference>
<dbReference type="PANTHER" id="PTHR43475">
    <property type="entry name" value="METHYLTHIORIBOSE-1-PHOSPHATE ISOMERASE"/>
    <property type="match status" value="1"/>
</dbReference>
<dbReference type="SUPFAM" id="SSF55811">
    <property type="entry name" value="Nudix"/>
    <property type="match status" value="1"/>
</dbReference>
<dbReference type="InterPro" id="IPR000649">
    <property type="entry name" value="IF-2B-related"/>
</dbReference>
<protein>
    <submittedName>
        <fullName evidence="3">Translation initiation factor 2B subunit, eIF-2Balpha/beta/delta family</fullName>
    </submittedName>
</protein>
<gene>
    <name evidence="3" type="primary">gcd22</name>
    <name evidence="3" type="ORF">HSR122_0389</name>
</gene>
<dbReference type="InterPro" id="IPR042529">
    <property type="entry name" value="IF_2B-like_C"/>
</dbReference>
<sequence length="420" mass="45183">MARRERPNMDEREVVTCFLRNDGQLLLVRRSDDAESYPGQWGAITGYLAPERGAPPDEPGTAARREIREETGIDDPALVRRGEPFAVEDAHRGTRWRVHPFLFETGTREIDPNWELQTYEWAHATEIRRRETVPDLWRSYDGVRPTVESVAADDEHGSAWLSVRALEVLRDEAALTEDFETVAGVARALLAARPSMAVVENRINRAMSEASERVPGAVERAAREGITSAVEADRAAAAVAAARIEGARVCTLSRSGTVEQALDLADPEAVLIAESRPGGEGVAVAESLAARHSVTLTSDAALAGQLNAFGADAVVVGADTIFPDRVLNKVGTYGLALAAAAREIPLYVVASADKVAPDDGIDTEPAAATLYDGDADLTVANPLFEATPTALCTAICTERGALETDDVAEVAARHRSLREW</sequence>
<evidence type="ECO:0000256" key="1">
    <source>
        <dbReference type="RuleBase" id="RU003814"/>
    </source>
</evidence>
<comment type="similarity">
    <text evidence="1">Belongs to the eIF-2B alpha/beta/delta subunits family.</text>
</comment>
<feature type="domain" description="Nudix hydrolase" evidence="2">
    <location>
        <begin position="10"/>
        <end position="145"/>
    </location>
</feature>
<dbReference type="Gene3D" id="3.40.50.10470">
    <property type="entry name" value="Translation initiation factor eif-2b, domain 2"/>
    <property type="match status" value="1"/>
</dbReference>
<evidence type="ECO:0000313" key="3">
    <source>
        <dbReference type="EMBL" id="QSG07800.1"/>
    </source>
</evidence>
<dbReference type="Proteomes" id="UP000662973">
    <property type="component" value="Chromosome"/>
</dbReference>
<name>A0A897N0C4_9EURY</name>
<dbReference type="InterPro" id="IPR037171">
    <property type="entry name" value="NagB/RpiA_transferase-like"/>
</dbReference>
<reference evidence="3 4" key="1">
    <citation type="submission" date="2020-11" db="EMBL/GenBank/DDBJ databases">
        <title>Carbohydrate-dependent, anaerobic sulfur respiration: A novel catabolism in halophilic archaea.</title>
        <authorList>
            <person name="Sorokin D.Y."/>
            <person name="Messina E."/>
            <person name="Smedile F."/>
            <person name="La Cono V."/>
            <person name="Hallsworth J.E."/>
            <person name="Yakimov M.M."/>
        </authorList>
    </citation>
    <scope>NUCLEOTIDE SEQUENCE [LARGE SCALE GENOMIC DNA]</scope>
    <source>
        <strain evidence="3 4">HSR12-2</strain>
    </source>
</reference>
<dbReference type="KEGG" id="hds:HSR122_0389"/>
<dbReference type="GO" id="GO:0003743">
    <property type="term" value="F:translation initiation factor activity"/>
    <property type="evidence" value="ECO:0007669"/>
    <property type="project" value="UniProtKB-KW"/>
</dbReference>
<dbReference type="GO" id="GO:0019509">
    <property type="term" value="P:L-methionine salvage from methylthioadenosine"/>
    <property type="evidence" value="ECO:0007669"/>
    <property type="project" value="TreeGrafter"/>
</dbReference>
<accession>A0A897N0C4</accession>
<dbReference type="InterPro" id="IPR015797">
    <property type="entry name" value="NUDIX_hydrolase-like_dom_sf"/>
</dbReference>
<proteinExistence type="inferred from homology"/>
<dbReference type="AlphaFoldDB" id="A0A897N0C4"/>
<dbReference type="SUPFAM" id="SSF100950">
    <property type="entry name" value="NagB/RpiA/CoA transferase-like"/>
    <property type="match status" value="1"/>
</dbReference>
<dbReference type="Pfam" id="PF00293">
    <property type="entry name" value="NUDIX"/>
    <property type="match status" value="1"/>
</dbReference>
<dbReference type="PANTHER" id="PTHR43475:SF3">
    <property type="entry name" value="TRANSLATION INITIATION FACTOR EIF-2B SUBUNIT FAMILY PROTEIN (AFU_ORTHOLOGUE AFUA_2G14290)"/>
    <property type="match status" value="1"/>
</dbReference>
<dbReference type="Pfam" id="PF01008">
    <property type="entry name" value="IF-2B"/>
    <property type="match status" value="1"/>
</dbReference>
<dbReference type="EMBL" id="CP064788">
    <property type="protein sequence ID" value="QSG07800.1"/>
    <property type="molecule type" value="Genomic_DNA"/>
</dbReference>